<gene>
    <name evidence="2" type="ORF">NCTC7304_02952</name>
</gene>
<dbReference type="AlphaFoldDB" id="A0A379SWG8"/>
<name>A0A379SWG8_SALER</name>
<organism evidence="2 3">
    <name type="scientific">Salmonella enterica subsp. arizonae</name>
    <dbReference type="NCBI Taxonomy" id="59203"/>
    <lineage>
        <taxon>Bacteria</taxon>
        <taxon>Pseudomonadati</taxon>
        <taxon>Pseudomonadota</taxon>
        <taxon>Gammaproteobacteria</taxon>
        <taxon>Enterobacterales</taxon>
        <taxon>Enterobacteriaceae</taxon>
        <taxon>Salmonella</taxon>
    </lineage>
</organism>
<protein>
    <submittedName>
        <fullName evidence="2">Uncharacterized protein</fullName>
    </submittedName>
</protein>
<feature type="compositionally biased region" description="Polar residues" evidence="1">
    <location>
        <begin position="1"/>
        <end position="14"/>
    </location>
</feature>
<evidence type="ECO:0000313" key="3">
    <source>
        <dbReference type="Proteomes" id="UP000254762"/>
    </source>
</evidence>
<sequence length="32" mass="3632">MSSQKLFTPTQSGRNHGDKPHIYGAFDAFTEY</sequence>
<feature type="region of interest" description="Disordered" evidence="1">
    <location>
        <begin position="1"/>
        <end position="22"/>
    </location>
</feature>
<evidence type="ECO:0000256" key="1">
    <source>
        <dbReference type="SAM" id="MobiDB-lite"/>
    </source>
</evidence>
<dbReference type="EMBL" id="UGXD01000002">
    <property type="protein sequence ID" value="SUG33476.1"/>
    <property type="molecule type" value="Genomic_DNA"/>
</dbReference>
<dbReference type="Proteomes" id="UP000254762">
    <property type="component" value="Unassembled WGS sequence"/>
</dbReference>
<proteinExistence type="predicted"/>
<evidence type="ECO:0000313" key="2">
    <source>
        <dbReference type="EMBL" id="SUG33476.1"/>
    </source>
</evidence>
<accession>A0A379SWG8</accession>
<reference evidence="2 3" key="1">
    <citation type="submission" date="2018-06" db="EMBL/GenBank/DDBJ databases">
        <authorList>
            <consortium name="Pathogen Informatics"/>
            <person name="Doyle S."/>
        </authorList>
    </citation>
    <scope>NUCLEOTIDE SEQUENCE [LARGE SCALE GENOMIC DNA]</scope>
    <source>
        <strain evidence="2 3">NCTC7304</strain>
    </source>
</reference>